<organism evidence="1 2">
    <name type="scientific">Ditylenchus dipsaci</name>
    <dbReference type="NCBI Taxonomy" id="166011"/>
    <lineage>
        <taxon>Eukaryota</taxon>
        <taxon>Metazoa</taxon>
        <taxon>Ecdysozoa</taxon>
        <taxon>Nematoda</taxon>
        <taxon>Chromadorea</taxon>
        <taxon>Rhabditida</taxon>
        <taxon>Tylenchina</taxon>
        <taxon>Tylenchomorpha</taxon>
        <taxon>Sphaerularioidea</taxon>
        <taxon>Anguinidae</taxon>
        <taxon>Anguininae</taxon>
        <taxon>Ditylenchus</taxon>
    </lineage>
</organism>
<sequence length="159" mass="18548">MRNEDQIDQARNGHIRPEPSSWQLLLNFSIELDVESKKVKGKWYFWVKNVKQVLESRLLRLQESKNLDFGGKFSEKIWYATGDLKILSLLSEGILKIICHLFRYATGDLKILSSLYGHMGSASTHPCLLCEAPKEFFRSSEVYPPRTLYSIEIGYRHYF</sequence>
<proteinExistence type="predicted"/>
<dbReference type="WBParaSite" id="jg18275">
    <property type="protein sequence ID" value="jg18275"/>
    <property type="gene ID" value="jg18275"/>
</dbReference>
<keyword evidence="1" id="KW-1185">Reference proteome</keyword>
<protein>
    <submittedName>
        <fullName evidence="2">Uncharacterized protein</fullName>
    </submittedName>
</protein>
<evidence type="ECO:0000313" key="2">
    <source>
        <dbReference type="WBParaSite" id="jg18275"/>
    </source>
</evidence>
<dbReference type="Proteomes" id="UP000887574">
    <property type="component" value="Unplaced"/>
</dbReference>
<dbReference type="AlphaFoldDB" id="A0A915DE54"/>
<reference evidence="2" key="1">
    <citation type="submission" date="2022-11" db="UniProtKB">
        <authorList>
            <consortium name="WormBaseParasite"/>
        </authorList>
    </citation>
    <scope>IDENTIFICATION</scope>
</reference>
<accession>A0A915DE54</accession>
<name>A0A915DE54_9BILA</name>
<evidence type="ECO:0000313" key="1">
    <source>
        <dbReference type="Proteomes" id="UP000887574"/>
    </source>
</evidence>